<feature type="domain" description="Galectin" evidence="4">
    <location>
        <begin position="208"/>
        <end position="343"/>
    </location>
</feature>
<dbReference type="PANTHER" id="PTHR11346:SF147">
    <property type="entry name" value="GALECTIN"/>
    <property type="match status" value="1"/>
</dbReference>
<sequence>MMLSAVLSVVGLFWLAKAEDAYPYAANQTCPGKAWLADATEFRFSDGPNAPVKPLRTFESGYDFPYVVRLQEKLQKGQKIYFSGKFTSDAEHTRFFFLSQTNGKLEYDTGAIPLHIDVRMGTEVVLNAAKDGKWGSETQLKHKFYPNDLFEIHVEIADGRFDIYLNKVYAGTYLFLMPSDIIDHIRVQDGVELNELRVVGRYIITPFSTELNGNHLNLHDRIHIEADMWPMGAGKDDAVFDIKLLNEKDDVLFFFTVFFENEIVIRNSLINGEWGEDEWEGGFPFSRTASFSLEIVNGDDGLKVIVDGTDFTTFKHRTANPDDAYKKIELSQYFLPTVLEVCH</sequence>
<feature type="domain" description="Galectin" evidence="4">
    <location>
        <begin position="66"/>
        <end position="199"/>
    </location>
</feature>
<evidence type="ECO:0000313" key="6">
    <source>
        <dbReference type="WBParaSite" id="Pan_g12483.t1"/>
    </source>
</evidence>
<dbReference type="PANTHER" id="PTHR11346">
    <property type="entry name" value="GALECTIN"/>
    <property type="match status" value="1"/>
</dbReference>
<dbReference type="AlphaFoldDB" id="A0A7E4USZ7"/>
<dbReference type="PROSITE" id="PS51304">
    <property type="entry name" value="GALECTIN"/>
    <property type="match status" value="2"/>
</dbReference>
<accession>A0A7E4USZ7</accession>
<dbReference type="SMART" id="SM00908">
    <property type="entry name" value="Gal-bind_lectin"/>
    <property type="match status" value="2"/>
</dbReference>
<dbReference type="WBParaSite" id="Pan_g12483.t1">
    <property type="protein sequence ID" value="Pan_g12483.t1"/>
    <property type="gene ID" value="Pan_g12483"/>
</dbReference>
<evidence type="ECO:0000259" key="4">
    <source>
        <dbReference type="PROSITE" id="PS51304"/>
    </source>
</evidence>
<evidence type="ECO:0000256" key="3">
    <source>
        <dbReference type="SAM" id="SignalP"/>
    </source>
</evidence>
<evidence type="ECO:0000256" key="2">
    <source>
        <dbReference type="RuleBase" id="RU102079"/>
    </source>
</evidence>
<dbReference type="InterPro" id="IPR013320">
    <property type="entry name" value="ConA-like_dom_sf"/>
</dbReference>
<dbReference type="Proteomes" id="UP000492821">
    <property type="component" value="Unassembled WGS sequence"/>
</dbReference>
<feature type="chain" id="PRO_5028892471" description="Galectin" evidence="3">
    <location>
        <begin position="19"/>
        <end position="343"/>
    </location>
</feature>
<proteinExistence type="predicted"/>
<dbReference type="SUPFAM" id="SSF49899">
    <property type="entry name" value="Concanavalin A-like lectins/glucanases"/>
    <property type="match status" value="2"/>
</dbReference>
<keyword evidence="1 2" id="KW-0430">Lectin</keyword>
<name>A0A7E4USZ7_PANRE</name>
<keyword evidence="5" id="KW-1185">Reference proteome</keyword>
<protein>
    <recommendedName>
        <fullName evidence="2">Galectin</fullName>
    </recommendedName>
</protein>
<dbReference type="CDD" id="cd00070">
    <property type="entry name" value="GLECT"/>
    <property type="match status" value="1"/>
</dbReference>
<evidence type="ECO:0000256" key="1">
    <source>
        <dbReference type="ARBA" id="ARBA00022734"/>
    </source>
</evidence>
<keyword evidence="3" id="KW-0732">Signal</keyword>
<reference evidence="6" key="2">
    <citation type="submission" date="2020-10" db="UniProtKB">
        <authorList>
            <consortium name="WormBaseParasite"/>
        </authorList>
    </citation>
    <scope>IDENTIFICATION</scope>
</reference>
<dbReference type="SMART" id="SM00276">
    <property type="entry name" value="GLECT"/>
    <property type="match status" value="2"/>
</dbReference>
<dbReference type="Pfam" id="PF00337">
    <property type="entry name" value="Gal-bind_lectin"/>
    <property type="match status" value="2"/>
</dbReference>
<dbReference type="Gene3D" id="2.60.120.200">
    <property type="match status" value="2"/>
</dbReference>
<organism evidence="5 6">
    <name type="scientific">Panagrellus redivivus</name>
    <name type="common">Microworm</name>
    <dbReference type="NCBI Taxonomy" id="6233"/>
    <lineage>
        <taxon>Eukaryota</taxon>
        <taxon>Metazoa</taxon>
        <taxon>Ecdysozoa</taxon>
        <taxon>Nematoda</taxon>
        <taxon>Chromadorea</taxon>
        <taxon>Rhabditida</taxon>
        <taxon>Tylenchina</taxon>
        <taxon>Panagrolaimomorpha</taxon>
        <taxon>Panagrolaimoidea</taxon>
        <taxon>Panagrolaimidae</taxon>
        <taxon>Panagrellus</taxon>
    </lineage>
</organism>
<dbReference type="InterPro" id="IPR001079">
    <property type="entry name" value="Galectin_CRD"/>
</dbReference>
<feature type="signal peptide" evidence="3">
    <location>
        <begin position="1"/>
        <end position="18"/>
    </location>
</feature>
<dbReference type="GO" id="GO:0030246">
    <property type="term" value="F:carbohydrate binding"/>
    <property type="evidence" value="ECO:0007669"/>
    <property type="project" value="UniProtKB-UniRule"/>
</dbReference>
<evidence type="ECO:0000313" key="5">
    <source>
        <dbReference type="Proteomes" id="UP000492821"/>
    </source>
</evidence>
<dbReference type="InterPro" id="IPR044156">
    <property type="entry name" value="Galectin-like"/>
</dbReference>
<reference evidence="5" key="1">
    <citation type="journal article" date="2013" name="Genetics">
        <title>The draft genome and transcriptome of Panagrellus redivivus are shaped by the harsh demands of a free-living lifestyle.</title>
        <authorList>
            <person name="Srinivasan J."/>
            <person name="Dillman A.R."/>
            <person name="Macchietto M.G."/>
            <person name="Heikkinen L."/>
            <person name="Lakso M."/>
            <person name="Fracchia K.M."/>
            <person name="Antoshechkin I."/>
            <person name="Mortazavi A."/>
            <person name="Wong G."/>
            <person name="Sternberg P.W."/>
        </authorList>
    </citation>
    <scope>NUCLEOTIDE SEQUENCE [LARGE SCALE GENOMIC DNA]</scope>
    <source>
        <strain evidence="5">MT8872</strain>
    </source>
</reference>